<dbReference type="PANTHER" id="PTHR43783:SF1">
    <property type="entry name" value="UDP-N-ACETYLGLUCOSAMINE 1-CARBOXYVINYLTRANSFERASE"/>
    <property type="match status" value="1"/>
</dbReference>
<evidence type="ECO:0000256" key="10">
    <source>
        <dbReference type="ARBA" id="ARBA00038367"/>
    </source>
</evidence>
<dbReference type="GO" id="GO:0005737">
    <property type="term" value="C:cytoplasm"/>
    <property type="evidence" value="ECO:0007669"/>
    <property type="project" value="UniProtKB-SubCell"/>
</dbReference>
<evidence type="ECO:0000256" key="6">
    <source>
        <dbReference type="ARBA" id="ARBA00022960"/>
    </source>
</evidence>
<gene>
    <name evidence="17" type="ORF">KSP39_PZI019526</name>
</gene>
<keyword evidence="4" id="KW-0132">Cell division</keyword>
<dbReference type="EMBL" id="JBBWWQ010000017">
    <property type="protein sequence ID" value="KAK8924161.1"/>
    <property type="molecule type" value="Genomic_DNA"/>
</dbReference>
<comment type="catalytic activity">
    <reaction evidence="15">
        <text>phosphoenolpyruvate + UDP-N-acetyl-alpha-D-glucosamine = UDP-N-acetyl-3-O-(1-carboxyvinyl)-alpha-D-glucosamine + phosphate</text>
        <dbReference type="Rhea" id="RHEA:18681"/>
        <dbReference type="ChEBI" id="CHEBI:43474"/>
        <dbReference type="ChEBI" id="CHEBI:57705"/>
        <dbReference type="ChEBI" id="CHEBI:58702"/>
        <dbReference type="ChEBI" id="CHEBI:68483"/>
        <dbReference type="EC" id="2.5.1.7"/>
    </reaction>
</comment>
<dbReference type="GO" id="GO:0008360">
    <property type="term" value="P:regulation of cell shape"/>
    <property type="evidence" value="ECO:0007669"/>
    <property type="project" value="UniProtKB-KW"/>
</dbReference>
<evidence type="ECO:0000256" key="1">
    <source>
        <dbReference type="ARBA" id="ARBA00004496"/>
    </source>
</evidence>
<sequence>MMAASMANGVSVLTNAAMEPEVADLALFLIACGASIEGVGTSTLVISGRKKLHGAEFTILPDRIEAGTFMAAAAITRSSIYLSPVIPSHLAQMTEKLTEAGCKITHAGPGALKVSALPEVTGGDLQAFNLKTLPYPGFPTDLQAQCMALLTTCVGSSIIEESVFENRMHHVEELKKLGAEIQVNGSSAFIGGTKPGSTALTGSRVRAADLRGGAALALAGMAASGITEVEDIAHIDRGYERFEEKLLLLGADITRVSAAGTDHPVVSK</sequence>
<dbReference type="EC" id="2.5.1.7" evidence="11"/>
<keyword evidence="7" id="KW-0573">Peptidoglycan synthesis</keyword>
<dbReference type="GO" id="GO:0051301">
    <property type="term" value="P:cell division"/>
    <property type="evidence" value="ECO:0007669"/>
    <property type="project" value="UniProtKB-KW"/>
</dbReference>
<dbReference type="AlphaFoldDB" id="A0AAP0B2R4"/>
<evidence type="ECO:0000256" key="13">
    <source>
        <dbReference type="ARBA" id="ARBA00042443"/>
    </source>
</evidence>
<evidence type="ECO:0000256" key="12">
    <source>
        <dbReference type="ARBA" id="ARBA00039754"/>
    </source>
</evidence>
<evidence type="ECO:0000313" key="17">
    <source>
        <dbReference type="EMBL" id="KAK8924161.1"/>
    </source>
</evidence>
<dbReference type="NCBIfam" id="NF006873">
    <property type="entry name" value="PRK09369.1"/>
    <property type="match status" value="1"/>
</dbReference>
<dbReference type="InterPro" id="IPR001986">
    <property type="entry name" value="Enolpyruvate_Tfrase_dom"/>
</dbReference>
<dbReference type="Gene3D" id="3.65.10.10">
    <property type="entry name" value="Enolpyruvate transferase domain"/>
    <property type="match status" value="2"/>
</dbReference>
<evidence type="ECO:0000256" key="2">
    <source>
        <dbReference type="ARBA" id="ARBA00004752"/>
    </source>
</evidence>
<keyword evidence="18" id="KW-1185">Reference proteome</keyword>
<comment type="similarity">
    <text evidence="10">Belongs to the EPSP synthase family. MurA subfamily.</text>
</comment>
<accession>A0AAP0B2R4</accession>
<dbReference type="GO" id="GO:0008760">
    <property type="term" value="F:UDP-N-acetylglucosamine 1-carboxyvinyltransferase activity"/>
    <property type="evidence" value="ECO:0007669"/>
    <property type="project" value="UniProtKB-EC"/>
</dbReference>
<dbReference type="InterPro" id="IPR036968">
    <property type="entry name" value="Enolpyruvate_Tfrase_sf"/>
</dbReference>
<evidence type="ECO:0000313" key="18">
    <source>
        <dbReference type="Proteomes" id="UP001418222"/>
    </source>
</evidence>
<comment type="pathway">
    <text evidence="2">Cell wall biogenesis; peptidoglycan biosynthesis.</text>
</comment>
<keyword evidence="3" id="KW-0963">Cytoplasm</keyword>
<dbReference type="InterPro" id="IPR050068">
    <property type="entry name" value="MurA_subfamily"/>
</dbReference>
<evidence type="ECO:0000256" key="8">
    <source>
        <dbReference type="ARBA" id="ARBA00023306"/>
    </source>
</evidence>
<evidence type="ECO:0000259" key="16">
    <source>
        <dbReference type="Pfam" id="PF00275"/>
    </source>
</evidence>
<evidence type="ECO:0000256" key="14">
    <source>
        <dbReference type="ARBA" id="ARBA00042842"/>
    </source>
</evidence>
<keyword evidence="5" id="KW-0808">Transferase</keyword>
<dbReference type="SUPFAM" id="SSF55205">
    <property type="entry name" value="EPT/RTPC-like"/>
    <property type="match status" value="1"/>
</dbReference>
<evidence type="ECO:0000256" key="7">
    <source>
        <dbReference type="ARBA" id="ARBA00022984"/>
    </source>
</evidence>
<comment type="caution">
    <text evidence="17">The sequence shown here is derived from an EMBL/GenBank/DDBJ whole genome shotgun (WGS) entry which is preliminary data.</text>
</comment>
<dbReference type="Proteomes" id="UP001418222">
    <property type="component" value="Unassembled WGS sequence"/>
</dbReference>
<reference evidence="17 18" key="1">
    <citation type="journal article" date="2022" name="Nat. Plants">
        <title>Genomes of leafy and leafless Platanthera orchids illuminate the evolution of mycoheterotrophy.</title>
        <authorList>
            <person name="Li M.H."/>
            <person name="Liu K.W."/>
            <person name="Li Z."/>
            <person name="Lu H.C."/>
            <person name="Ye Q.L."/>
            <person name="Zhang D."/>
            <person name="Wang J.Y."/>
            <person name="Li Y.F."/>
            <person name="Zhong Z.M."/>
            <person name="Liu X."/>
            <person name="Yu X."/>
            <person name="Liu D.K."/>
            <person name="Tu X.D."/>
            <person name="Liu B."/>
            <person name="Hao Y."/>
            <person name="Liao X.Y."/>
            <person name="Jiang Y.T."/>
            <person name="Sun W.H."/>
            <person name="Chen J."/>
            <person name="Chen Y.Q."/>
            <person name="Ai Y."/>
            <person name="Zhai J.W."/>
            <person name="Wu S.S."/>
            <person name="Zhou Z."/>
            <person name="Hsiao Y.Y."/>
            <person name="Wu W.L."/>
            <person name="Chen Y.Y."/>
            <person name="Lin Y.F."/>
            <person name="Hsu J.L."/>
            <person name="Li C.Y."/>
            <person name="Wang Z.W."/>
            <person name="Zhao X."/>
            <person name="Zhong W.Y."/>
            <person name="Ma X.K."/>
            <person name="Ma L."/>
            <person name="Huang J."/>
            <person name="Chen G.Z."/>
            <person name="Huang M.Z."/>
            <person name="Huang L."/>
            <person name="Peng D.H."/>
            <person name="Luo Y.B."/>
            <person name="Zou S.Q."/>
            <person name="Chen S.P."/>
            <person name="Lan S."/>
            <person name="Tsai W.C."/>
            <person name="Van de Peer Y."/>
            <person name="Liu Z.J."/>
        </authorList>
    </citation>
    <scope>NUCLEOTIDE SEQUENCE [LARGE SCALE GENOMIC DNA]</scope>
    <source>
        <tissue evidence="17">Leaf</tissue>
    </source>
</reference>
<evidence type="ECO:0000256" key="15">
    <source>
        <dbReference type="ARBA" id="ARBA00047527"/>
    </source>
</evidence>
<name>A0AAP0B2R4_9ASPA</name>
<keyword evidence="6" id="KW-0133">Cell shape</keyword>
<proteinExistence type="inferred from homology"/>
<comment type="subcellular location">
    <subcellularLocation>
        <location evidence="1">Cytoplasm</location>
    </subcellularLocation>
</comment>
<protein>
    <recommendedName>
        <fullName evidence="12">UDP-N-acetylglucosamine 1-carboxyvinyltransferase</fullName>
        <ecNumber evidence="11">2.5.1.7</ecNumber>
    </recommendedName>
    <alternativeName>
        <fullName evidence="13">Enoylpyruvate transferase</fullName>
    </alternativeName>
    <alternativeName>
        <fullName evidence="14">UDP-N-acetylglucosamine enolpyruvyl transferase</fullName>
    </alternativeName>
</protein>
<evidence type="ECO:0000256" key="11">
    <source>
        <dbReference type="ARBA" id="ARBA00039108"/>
    </source>
</evidence>
<keyword evidence="9" id="KW-0961">Cell wall biogenesis/degradation</keyword>
<keyword evidence="8" id="KW-0131">Cell cycle</keyword>
<dbReference type="InterPro" id="IPR013792">
    <property type="entry name" value="RNA3'P_cycl/enolpyr_Trfase_a/b"/>
</dbReference>
<evidence type="ECO:0000256" key="5">
    <source>
        <dbReference type="ARBA" id="ARBA00022679"/>
    </source>
</evidence>
<dbReference type="Pfam" id="PF00275">
    <property type="entry name" value="EPSP_synthase"/>
    <property type="match status" value="1"/>
</dbReference>
<feature type="domain" description="Enolpyruvate transferase" evidence="16">
    <location>
        <begin position="1"/>
        <end position="246"/>
    </location>
</feature>
<dbReference type="GO" id="GO:0071555">
    <property type="term" value="P:cell wall organization"/>
    <property type="evidence" value="ECO:0007669"/>
    <property type="project" value="UniProtKB-KW"/>
</dbReference>
<evidence type="ECO:0000256" key="3">
    <source>
        <dbReference type="ARBA" id="ARBA00022490"/>
    </source>
</evidence>
<dbReference type="PANTHER" id="PTHR43783">
    <property type="entry name" value="UDP-N-ACETYLGLUCOSAMINE 1-CARBOXYVINYLTRANSFERASE"/>
    <property type="match status" value="1"/>
</dbReference>
<evidence type="ECO:0000256" key="9">
    <source>
        <dbReference type="ARBA" id="ARBA00023316"/>
    </source>
</evidence>
<evidence type="ECO:0000256" key="4">
    <source>
        <dbReference type="ARBA" id="ARBA00022618"/>
    </source>
</evidence>
<organism evidence="17 18">
    <name type="scientific">Platanthera zijinensis</name>
    <dbReference type="NCBI Taxonomy" id="2320716"/>
    <lineage>
        <taxon>Eukaryota</taxon>
        <taxon>Viridiplantae</taxon>
        <taxon>Streptophyta</taxon>
        <taxon>Embryophyta</taxon>
        <taxon>Tracheophyta</taxon>
        <taxon>Spermatophyta</taxon>
        <taxon>Magnoliopsida</taxon>
        <taxon>Liliopsida</taxon>
        <taxon>Asparagales</taxon>
        <taxon>Orchidaceae</taxon>
        <taxon>Orchidoideae</taxon>
        <taxon>Orchideae</taxon>
        <taxon>Orchidinae</taxon>
        <taxon>Platanthera</taxon>
    </lineage>
</organism>